<dbReference type="PROSITE" id="PS00600">
    <property type="entry name" value="AA_TRANSFER_CLASS_3"/>
    <property type="match status" value="1"/>
</dbReference>
<dbReference type="Gene3D" id="3.40.640.10">
    <property type="entry name" value="Type I PLP-dependent aspartate aminotransferase-like (Major domain)"/>
    <property type="match status" value="1"/>
</dbReference>
<dbReference type="PIRSF" id="PIRSF000521">
    <property type="entry name" value="Transaminase_4ab_Lys_Orn"/>
    <property type="match status" value="1"/>
</dbReference>
<dbReference type="InterPro" id="IPR005814">
    <property type="entry name" value="Aminotrans_3"/>
</dbReference>
<dbReference type="InterPro" id="IPR015422">
    <property type="entry name" value="PyrdxlP-dep_Trfase_small"/>
</dbReference>
<evidence type="ECO:0000256" key="2">
    <source>
        <dbReference type="ARBA" id="ARBA00022679"/>
    </source>
</evidence>
<dbReference type="InterPro" id="IPR015424">
    <property type="entry name" value="PyrdxlP-dep_Trfase"/>
</dbReference>
<dbReference type="PANTHER" id="PTHR42684">
    <property type="entry name" value="ADENOSYLMETHIONINE-8-AMINO-7-OXONONANOATE AMINOTRANSFERASE"/>
    <property type="match status" value="1"/>
</dbReference>
<evidence type="ECO:0000256" key="4">
    <source>
        <dbReference type="RuleBase" id="RU003560"/>
    </source>
</evidence>
<keyword evidence="3 4" id="KW-0663">Pyridoxal phosphate</keyword>
<protein>
    <recommendedName>
        <fullName evidence="7">Beta-alanine--pyruvate transaminase</fullName>
    </recommendedName>
</protein>
<accession>A0ABQ7K8B3</accession>
<dbReference type="Proteomes" id="UP001194696">
    <property type="component" value="Unassembled WGS sequence"/>
</dbReference>
<evidence type="ECO:0000256" key="1">
    <source>
        <dbReference type="ARBA" id="ARBA00022576"/>
    </source>
</evidence>
<dbReference type="SUPFAM" id="SSF53383">
    <property type="entry name" value="PLP-dependent transferases"/>
    <property type="match status" value="1"/>
</dbReference>
<gene>
    <name evidence="5" type="ORF">BGZ96_002906</name>
</gene>
<dbReference type="CDD" id="cd00610">
    <property type="entry name" value="OAT_like"/>
    <property type="match status" value="1"/>
</dbReference>
<proteinExistence type="inferred from homology"/>
<comment type="caution">
    <text evidence="5">The sequence shown here is derived from an EMBL/GenBank/DDBJ whole genome shotgun (WGS) entry which is preliminary data.</text>
</comment>
<organism evidence="5 6">
    <name type="scientific">Linnemannia gamsii</name>
    <dbReference type="NCBI Taxonomy" id="64522"/>
    <lineage>
        <taxon>Eukaryota</taxon>
        <taxon>Fungi</taxon>
        <taxon>Fungi incertae sedis</taxon>
        <taxon>Mucoromycota</taxon>
        <taxon>Mortierellomycotina</taxon>
        <taxon>Mortierellomycetes</taxon>
        <taxon>Mortierellales</taxon>
        <taxon>Mortierellaceae</taxon>
        <taxon>Linnemannia</taxon>
    </lineage>
</organism>
<evidence type="ECO:0008006" key="7">
    <source>
        <dbReference type="Google" id="ProtNLM"/>
    </source>
</evidence>
<dbReference type="Gene3D" id="3.90.1150.10">
    <property type="entry name" value="Aspartate Aminotransferase, domain 1"/>
    <property type="match status" value="1"/>
</dbReference>
<dbReference type="InterPro" id="IPR049704">
    <property type="entry name" value="Aminotrans_3_PPA_site"/>
</dbReference>
<dbReference type="Pfam" id="PF00202">
    <property type="entry name" value="Aminotran_3"/>
    <property type="match status" value="1"/>
</dbReference>
<dbReference type="InterPro" id="IPR015421">
    <property type="entry name" value="PyrdxlP-dep_Trfase_major"/>
</dbReference>
<sequence length="420" mass="45114">MYYRSSDGQQILDGCAGLWCVAAGHCREEITSAVSAAMAKLDYAPTTQFAHPLAFEAAAKVAKLMPEGLDRIFFTNSGSEAVDTALKIALAYHQARGESQRIGFIGRERSYHGSGFGGTSVGGVSVNRKAFAGALLPHVYHMPSIHNLEHNAFSRGQPTWGAHLADDLEKLLALHDPSTIAAVIVDPMAGNVFVPPQGYLQRLREITAKHGILLIFDEVITAFGRLGKATASAFFGVTPDLLTMAKAINNGTVPMGAVAAHRRVYDTIINHSAPGEADLYHGYTYSAHPTAAAATIATLDLYQKEGLFERAASLAPAFERAAHALRDAPHVKDIRNLGLCAGIEIESRPNGIGERSQEIFDGCFEAGVLIRHAGDFIAFAPPLIIEEAQIEQIFDTVRKVGWAPMFSHRSHSAQVSGCSL</sequence>
<keyword evidence="6" id="KW-1185">Reference proteome</keyword>
<name>A0ABQ7K8B3_9FUNG</name>
<dbReference type="EMBL" id="JAAAIM010000158">
    <property type="protein sequence ID" value="KAG0293380.1"/>
    <property type="molecule type" value="Genomic_DNA"/>
</dbReference>
<evidence type="ECO:0000313" key="5">
    <source>
        <dbReference type="EMBL" id="KAG0293380.1"/>
    </source>
</evidence>
<evidence type="ECO:0000256" key="3">
    <source>
        <dbReference type="ARBA" id="ARBA00022898"/>
    </source>
</evidence>
<reference evidence="5 6" key="1">
    <citation type="journal article" date="2020" name="Fungal Divers.">
        <title>Resolving the Mortierellaceae phylogeny through synthesis of multi-gene phylogenetics and phylogenomics.</title>
        <authorList>
            <person name="Vandepol N."/>
            <person name="Liber J."/>
            <person name="Desiro A."/>
            <person name="Na H."/>
            <person name="Kennedy M."/>
            <person name="Barry K."/>
            <person name="Grigoriev I.V."/>
            <person name="Miller A.N."/>
            <person name="O'Donnell K."/>
            <person name="Stajich J.E."/>
            <person name="Bonito G."/>
        </authorList>
    </citation>
    <scope>NUCLEOTIDE SEQUENCE [LARGE SCALE GENOMIC DNA]</scope>
    <source>
        <strain evidence="5 6">AD045</strain>
    </source>
</reference>
<dbReference type="PANTHER" id="PTHR42684:SF1">
    <property type="entry name" value="BETA-ALANINE--PYRUVATE AMINOTRANSFERASE"/>
    <property type="match status" value="1"/>
</dbReference>
<keyword evidence="1" id="KW-0032">Aminotransferase</keyword>
<evidence type="ECO:0000313" key="6">
    <source>
        <dbReference type="Proteomes" id="UP001194696"/>
    </source>
</evidence>
<comment type="similarity">
    <text evidence="4">Belongs to the class-III pyridoxal-phosphate-dependent aminotransferase family.</text>
</comment>
<keyword evidence="2" id="KW-0808">Transferase</keyword>